<gene>
    <name evidence="2" type="ORF">PCOR1329_LOCUS13066</name>
</gene>
<feature type="non-terminal residue" evidence="2">
    <location>
        <position position="1"/>
    </location>
</feature>
<organism evidence="2 3">
    <name type="scientific">Prorocentrum cordatum</name>
    <dbReference type="NCBI Taxonomy" id="2364126"/>
    <lineage>
        <taxon>Eukaryota</taxon>
        <taxon>Sar</taxon>
        <taxon>Alveolata</taxon>
        <taxon>Dinophyceae</taxon>
        <taxon>Prorocentrales</taxon>
        <taxon>Prorocentraceae</taxon>
        <taxon>Prorocentrum</taxon>
    </lineage>
</organism>
<evidence type="ECO:0000256" key="1">
    <source>
        <dbReference type="SAM" id="MobiDB-lite"/>
    </source>
</evidence>
<feature type="region of interest" description="Disordered" evidence="1">
    <location>
        <begin position="1"/>
        <end position="42"/>
    </location>
</feature>
<feature type="non-terminal residue" evidence="2">
    <location>
        <position position="68"/>
    </location>
</feature>
<keyword evidence="3" id="KW-1185">Reference proteome</keyword>
<proteinExistence type="predicted"/>
<comment type="caution">
    <text evidence="2">The sequence shown here is derived from an EMBL/GenBank/DDBJ whole genome shotgun (WGS) entry which is preliminary data.</text>
</comment>
<reference evidence="2" key="1">
    <citation type="submission" date="2023-10" db="EMBL/GenBank/DDBJ databases">
        <authorList>
            <person name="Chen Y."/>
            <person name="Shah S."/>
            <person name="Dougan E. K."/>
            <person name="Thang M."/>
            <person name="Chan C."/>
        </authorList>
    </citation>
    <scope>NUCLEOTIDE SEQUENCE [LARGE SCALE GENOMIC DNA]</scope>
</reference>
<evidence type="ECO:0000313" key="2">
    <source>
        <dbReference type="EMBL" id="CAK0807076.1"/>
    </source>
</evidence>
<evidence type="ECO:0000313" key="3">
    <source>
        <dbReference type="Proteomes" id="UP001189429"/>
    </source>
</evidence>
<protein>
    <submittedName>
        <fullName evidence="2">Uncharacterized protein</fullName>
    </submittedName>
</protein>
<sequence>GEACGHSSAGRAGLPRPPEVGTGTVSRRALTDKDPRPEEDARIVGHLMHLRPLREMARDPRFAAGAQA</sequence>
<dbReference type="EMBL" id="CAUYUJ010003838">
    <property type="protein sequence ID" value="CAK0807076.1"/>
    <property type="molecule type" value="Genomic_DNA"/>
</dbReference>
<accession>A0ABN9QMJ6</accession>
<dbReference type="Proteomes" id="UP001189429">
    <property type="component" value="Unassembled WGS sequence"/>
</dbReference>
<name>A0ABN9QMJ6_9DINO</name>
<feature type="compositionally biased region" description="Basic and acidic residues" evidence="1">
    <location>
        <begin position="29"/>
        <end position="42"/>
    </location>
</feature>